<accession>A0A4Q1U153</accession>
<dbReference type="PANTHER" id="PTHR43744">
    <property type="entry name" value="ABC TRANSPORTER PERMEASE PROTEIN MG189-RELATED-RELATED"/>
    <property type="match status" value="1"/>
</dbReference>
<dbReference type="AlphaFoldDB" id="A0A4Q1U153"/>
<name>A0A4Q1U153_RHILE</name>
<evidence type="ECO:0000256" key="5">
    <source>
        <dbReference type="ARBA" id="ARBA00022989"/>
    </source>
</evidence>
<evidence type="ECO:0000256" key="1">
    <source>
        <dbReference type="ARBA" id="ARBA00004651"/>
    </source>
</evidence>
<dbReference type="CDD" id="cd06261">
    <property type="entry name" value="TM_PBP2"/>
    <property type="match status" value="1"/>
</dbReference>
<feature type="transmembrane region" description="Helical" evidence="7">
    <location>
        <begin position="90"/>
        <end position="117"/>
    </location>
</feature>
<feature type="compositionally biased region" description="Basic and acidic residues" evidence="8">
    <location>
        <begin position="1"/>
        <end position="10"/>
    </location>
</feature>
<dbReference type="SUPFAM" id="SSF161098">
    <property type="entry name" value="MetI-like"/>
    <property type="match status" value="1"/>
</dbReference>
<dbReference type="Pfam" id="PF00528">
    <property type="entry name" value="BPD_transp_1"/>
    <property type="match status" value="1"/>
</dbReference>
<evidence type="ECO:0000256" key="3">
    <source>
        <dbReference type="ARBA" id="ARBA00022475"/>
    </source>
</evidence>
<evidence type="ECO:0000256" key="4">
    <source>
        <dbReference type="ARBA" id="ARBA00022692"/>
    </source>
</evidence>
<keyword evidence="5 7" id="KW-1133">Transmembrane helix</keyword>
<dbReference type="InterPro" id="IPR035906">
    <property type="entry name" value="MetI-like_sf"/>
</dbReference>
<dbReference type="GO" id="GO:0055085">
    <property type="term" value="P:transmembrane transport"/>
    <property type="evidence" value="ECO:0007669"/>
    <property type="project" value="InterPro"/>
</dbReference>
<feature type="domain" description="ABC transmembrane type-1" evidence="9">
    <location>
        <begin position="91"/>
        <end position="280"/>
    </location>
</feature>
<dbReference type="Proteomes" id="UP000290767">
    <property type="component" value="Unassembled WGS sequence"/>
</dbReference>
<evidence type="ECO:0000256" key="7">
    <source>
        <dbReference type="RuleBase" id="RU363032"/>
    </source>
</evidence>
<comment type="subcellular location">
    <subcellularLocation>
        <location evidence="1 7">Cell membrane</location>
        <topology evidence="1 7">Multi-pass membrane protein</topology>
    </subcellularLocation>
</comment>
<sequence>MPSMTTDRDGSPPTASSRPRAYETLPARTRGAGVHLMMIVLSLLAIFPLYWMVATSLRAENDIFSTTLWPSAPSLENYAFVLTKMPMLRILLNTMVVAAATALFQALTGLLAAYALVRWRMRIAGVVHGLIALSWLVPFQVTMIPNYVLASRLGLLDTLSGLVVPNAVAAFAILLLYHAMRSFPTEILEAARLDGAGHWRILWQIVAPNMRAPIASLGILAFISAWNEYFWPLLLSRKIENSVVQIALQTFMTQEGNLWGPLMAAATLASLPILVIYLVLQRHVIDSFMKSGIR</sequence>
<reference evidence="10 11" key="1">
    <citation type="submission" date="2017-03" db="EMBL/GenBank/DDBJ databases">
        <authorList>
            <person name="Safronova V.I."/>
            <person name="Sazanova A.L."/>
            <person name="Chirak E.R."/>
        </authorList>
    </citation>
    <scope>NUCLEOTIDE SEQUENCE [LARGE SCALE GENOMIC DNA]</scope>
    <source>
        <strain evidence="10 11">Tri-43</strain>
    </source>
</reference>
<evidence type="ECO:0000256" key="6">
    <source>
        <dbReference type="ARBA" id="ARBA00023136"/>
    </source>
</evidence>
<dbReference type="GO" id="GO:0005886">
    <property type="term" value="C:plasma membrane"/>
    <property type="evidence" value="ECO:0007669"/>
    <property type="project" value="UniProtKB-SubCell"/>
</dbReference>
<dbReference type="InterPro" id="IPR000515">
    <property type="entry name" value="MetI-like"/>
</dbReference>
<keyword evidence="6 7" id="KW-0472">Membrane</keyword>
<feature type="transmembrane region" description="Helical" evidence="7">
    <location>
        <begin position="201"/>
        <end position="226"/>
    </location>
</feature>
<evidence type="ECO:0000256" key="8">
    <source>
        <dbReference type="SAM" id="MobiDB-lite"/>
    </source>
</evidence>
<comment type="similarity">
    <text evidence="7">Belongs to the binding-protein-dependent transport system permease family.</text>
</comment>
<keyword evidence="3" id="KW-1003">Cell membrane</keyword>
<dbReference type="PROSITE" id="PS50928">
    <property type="entry name" value="ABC_TM1"/>
    <property type="match status" value="1"/>
</dbReference>
<gene>
    <name evidence="10" type="ORF">B5P46_13765</name>
</gene>
<feature type="transmembrane region" description="Helical" evidence="7">
    <location>
        <begin position="34"/>
        <end position="53"/>
    </location>
</feature>
<evidence type="ECO:0000259" key="9">
    <source>
        <dbReference type="PROSITE" id="PS50928"/>
    </source>
</evidence>
<evidence type="ECO:0000313" key="11">
    <source>
        <dbReference type="Proteomes" id="UP000290767"/>
    </source>
</evidence>
<organism evidence="10 11">
    <name type="scientific">Rhizobium leguminosarum</name>
    <dbReference type="NCBI Taxonomy" id="384"/>
    <lineage>
        <taxon>Bacteria</taxon>
        <taxon>Pseudomonadati</taxon>
        <taxon>Pseudomonadota</taxon>
        <taxon>Alphaproteobacteria</taxon>
        <taxon>Hyphomicrobiales</taxon>
        <taxon>Rhizobiaceae</taxon>
        <taxon>Rhizobium/Agrobacterium group</taxon>
        <taxon>Rhizobium</taxon>
    </lineage>
</organism>
<feature type="region of interest" description="Disordered" evidence="8">
    <location>
        <begin position="1"/>
        <end position="20"/>
    </location>
</feature>
<keyword evidence="2 7" id="KW-0813">Transport</keyword>
<proteinExistence type="inferred from homology"/>
<comment type="caution">
    <text evidence="10">The sequence shown here is derived from an EMBL/GenBank/DDBJ whole genome shotgun (WGS) entry which is preliminary data.</text>
</comment>
<feature type="transmembrane region" description="Helical" evidence="7">
    <location>
        <begin position="258"/>
        <end position="280"/>
    </location>
</feature>
<dbReference type="EMBL" id="MZMU01000010">
    <property type="protein sequence ID" value="RXT25166.1"/>
    <property type="molecule type" value="Genomic_DNA"/>
</dbReference>
<feature type="transmembrane region" description="Helical" evidence="7">
    <location>
        <begin position="129"/>
        <end position="150"/>
    </location>
</feature>
<evidence type="ECO:0000313" key="10">
    <source>
        <dbReference type="EMBL" id="RXT25166.1"/>
    </source>
</evidence>
<feature type="transmembrane region" description="Helical" evidence="7">
    <location>
        <begin position="162"/>
        <end position="180"/>
    </location>
</feature>
<dbReference type="Gene3D" id="1.10.3720.10">
    <property type="entry name" value="MetI-like"/>
    <property type="match status" value="1"/>
</dbReference>
<protein>
    <submittedName>
        <fullName evidence="10">Sugar ABC transporter permease</fullName>
    </submittedName>
</protein>
<dbReference type="PANTHER" id="PTHR43744:SF12">
    <property type="entry name" value="ABC TRANSPORTER PERMEASE PROTEIN MG189-RELATED"/>
    <property type="match status" value="1"/>
</dbReference>
<keyword evidence="4 7" id="KW-0812">Transmembrane</keyword>
<evidence type="ECO:0000256" key="2">
    <source>
        <dbReference type="ARBA" id="ARBA00022448"/>
    </source>
</evidence>